<evidence type="ECO:0000259" key="2">
    <source>
        <dbReference type="Pfam" id="PF13723"/>
    </source>
</evidence>
<comment type="caution">
    <text evidence="3">The sequence shown here is derived from an EMBL/GenBank/DDBJ whole genome shotgun (WGS) entry which is preliminary data.</text>
</comment>
<dbReference type="InterPro" id="IPR016039">
    <property type="entry name" value="Thiolase-like"/>
</dbReference>
<dbReference type="GO" id="GO:0006633">
    <property type="term" value="P:fatty acid biosynthetic process"/>
    <property type="evidence" value="ECO:0007669"/>
    <property type="project" value="TreeGrafter"/>
</dbReference>
<feature type="domain" description="Beta-ketoacyl synthase-like N-terminal" evidence="2">
    <location>
        <begin position="51"/>
        <end position="174"/>
    </location>
</feature>
<evidence type="ECO:0000313" key="4">
    <source>
        <dbReference type="Proteomes" id="UP000541857"/>
    </source>
</evidence>
<dbReference type="PANTHER" id="PTHR11712">
    <property type="entry name" value="POLYKETIDE SYNTHASE-RELATED"/>
    <property type="match status" value="1"/>
</dbReference>
<evidence type="ECO:0000256" key="1">
    <source>
        <dbReference type="ARBA" id="ARBA00022679"/>
    </source>
</evidence>
<evidence type="ECO:0000313" key="3">
    <source>
        <dbReference type="EMBL" id="MBA6153892.1"/>
    </source>
</evidence>
<accession>A0A7W2M700</accession>
<organism evidence="3 4">
    <name type="scientific">Gelidibacter maritimus</name>
    <dbReference type="NCBI Taxonomy" id="2761487"/>
    <lineage>
        <taxon>Bacteria</taxon>
        <taxon>Pseudomonadati</taxon>
        <taxon>Bacteroidota</taxon>
        <taxon>Flavobacteriia</taxon>
        <taxon>Flavobacteriales</taxon>
        <taxon>Flavobacteriaceae</taxon>
        <taxon>Gelidibacter</taxon>
    </lineage>
</organism>
<dbReference type="EMBL" id="JACGLT010000012">
    <property type="protein sequence ID" value="MBA6153892.1"/>
    <property type="molecule type" value="Genomic_DNA"/>
</dbReference>
<dbReference type="Pfam" id="PF13723">
    <property type="entry name" value="Ketoacyl-synt_2"/>
    <property type="match status" value="1"/>
</dbReference>
<dbReference type="PANTHER" id="PTHR11712:SF336">
    <property type="entry name" value="3-OXOACYL-[ACYL-CARRIER-PROTEIN] SYNTHASE, MITOCHONDRIAL"/>
    <property type="match status" value="1"/>
</dbReference>
<dbReference type="SUPFAM" id="SSF53901">
    <property type="entry name" value="Thiolase-like"/>
    <property type="match status" value="1"/>
</dbReference>
<dbReference type="InterPro" id="IPR014030">
    <property type="entry name" value="Ketoacyl_synth_N"/>
</dbReference>
<sequence>MKKVYINSAVTISAQDTFESDRFLKSVKKLSGKTIVARYPNYKDYIATANLRRMAEGVKMGVTAASKALKDAKITQPDAIITGTGMGCIDDTEKFLNAIISNDEQFLTPTAFIQSTHNTVGAQIALGLQCKAYNNTYSHAALSFEWALMDAQLRLQQEEAENVLVGGYEELGKEIINYRRMMEDADGFGIQVPYSEGASFFVVSSEKTEHSVELIDMEAHSTLSTTSIQDSLKQFLAKNNVDISQIDVFVSGRNGDVFDSYYDLTAELFENITQLQYKHLSGEFYTASAFGLWTAYSMLSRQEIPEAMIFKGEIKFDNHIILIYNQFKGRDHSFILLKR</sequence>
<dbReference type="Proteomes" id="UP000541857">
    <property type="component" value="Unassembled WGS sequence"/>
</dbReference>
<dbReference type="RefSeq" id="WP_182206178.1">
    <property type="nucleotide sequence ID" value="NZ_JACGLT010000012.1"/>
</dbReference>
<keyword evidence="4" id="KW-1185">Reference proteome</keyword>
<name>A0A7W2M700_9FLAO</name>
<dbReference type="Gene3D" id="3.40.47.10">
    <property type="match status" value="1"/>
</dbReference>
<dbReference type="GO" id="GO:0004315">
    <property type="term" value="F:3-oxoacyl-[acyl-carrier-protein] synthase activity"/>
    <property type="evidence" value="ECO:0007669"/>
    <property type="project" value="TreeGrafter"/>
</dbReference>
<proteinExistence type="predicted"/>
<reference evidence="3 4" key="1">
    <citation type="submission" date="2020-07" db="EMBL/GenBank/DDBJ databases">
        <title>Bacterium isolated from marine sediment.</title>
        <authorList>
            <person name="Shang D."/>
        </authorList>
    </citation>
    <scope>NUCLEOTIDE SEQUENCE [LARGE SCALE GENOMIC DNA]</scope>
    <source>
        <strain evidence="3 4">F6074</strain>
    </source>
</reference>
<keyword evidence="1" id="KW-0808">Transferase</keyword>
<gene>
    <name evidence="3" type="ORF">H3Z82_14250</name>
</gene>
<protein>
    <submittedName>
        <fullName evidence="3">Beta-ketoacyl synthase chain length factor</fullName>
    </submittedName>
</protein>
<dbReference type="InterPro" id="IPR000794">
    <property type="entry name" value="Beta-ketoacyl_synthase"/>
</dbReference>
<dbReference type="AlphaFoldDB" id="A0A7W2M700"/>